<dbReference type="GO" id="GO:0006281">
    <property type="term" value="P:DNA repair"/>
    <property type="evidence" value="ECO:0007669"/>
    <property type="project" value="InterPro"/>
</dbReference>
<dbReference type="Proteomes" id="UP000176494">
    <property type="component" value="Unassembled WGS sequence"/>
</dbReference>
<dbReference type="PANTHER" id="PTHR47642">
    <property type="entry name" value="ATP-DEPENDENT DNA HELICASE"/>
    <property type="match status" value="1"/>
</dbReference>
<comment type="caution">
    <text evidence="2">The sequence shown here is derived from an EMBL/GenBank/DDBJ whole genome shotgun (WGS) entry which is preliminary data.</text>
</comment>
<dbReference type="STRING" id="1802435.A2114_01060"/>
<dbReference type="PANTHER" id="PTHR47642:SF5">
    <property type="entry name" value="ATP-DEPENDENT DNA HELICASE"/>
    <property type="match status" value="1"/>
</dbReference>
<dbReference type="CDD" id="cd18037">
    <property type="entry name" value="DEXSc_Pif1_like"/>
    <property type="match status" value="1"/>
</dbReference>
<organism evidence="2 3">
    <name type="scientific">Candidatus Vogelbacteria bacterium GWA1_51_14</name>
    <dbReference type="NCBI Taxonomy" id="1802435"/>
    <lineage>
        <taxon>Bacteria</taxon>
        <taxon>Candidatus Vogeliibacteriota</taxon>
    </lineage>
</organism>
<dbReference type="SMART" id="SM00382">
    <property type="entry name" value="AAA"/>
    <property type="match status" value="1"/>
</dbReference>
<dbReference type="EMBL" id="MHTG01000005">
    <property type="protein sequence ID" value="OHA57837.1"/>
    <property type="molecule type" value="Genomic_DNA"/>
</dbReference>
<evidence type="ECO:0000259" key="1">
    <source>
        <dbReference type="SMART" id="SM00382"/>
    </source>
</evidence>
<dbReference type="AlphaFoldDB" id="A0A1G2QBG4"/>
<name>A0A1G2QBG4_9BACT</name>
<sequence>MTQSEALAILKTGVNAFLTGEPGSGKTHTINQYVAYLRSAGIEPAITASTGIAATHIGGLTIHAWSGIGVRRELSAYDLDRLSQNRTAVRRIGQASILIIDEVSMLSARALLMVDQACQEIRRNREPFGGLQVILVGDFFQLPPVSRPESDLAAEQFAFRSAAWDRLKPIVCYLSEQHRQANTNWLDLLSAIRAGTFADNHRQLLRSRYAAKPTEGITQLYSHNADVDLINEGELAKLSGPAKTYTMEANGPEKLVSPLKRGCLSPETLALKVGARVMFTKNDITSRRYVNGTLGTVIDFAPGEGWPIIKTVTGKTIVAEAAEWHIEDGDRVLARIKQVPLRLAWAITVHKSQGMSLDTAHMDLSQTFEYGQGYVALSRLRTLKGLSLAGLNGRALEVHPEISREDKRFRAESTTAGEQFAALPIQELEIMHANFIRACGGRAGRGRQIKPVKKRGATYHETKMLLVEQLSLAEIAERRDLTVETIIGHLEKLAQSGQIDPKHNLAYLNFDTNRLAIMTKALKTIYQQEKKMPLAPALALLDPSYTYRELRLARLFIKPSAPK</sequence>
<dbReference type="InterPro" id="IPR027417">
    <property type="entry name" value="P-loop_NTPase"/>
</dbReference>
<evidence type="ECO:0000313" key="2">
    <source>
        <dbReference type="EMBL" id="OHA57837.1"/>
    </source>
</evidence>
<dbReference type="Pfam" id="PF14493">
    <property type="entry name" value="HTH_40"/>
    <property type="match status" value="1"/>
</dbReference>
<gene>
    <name evidence="2" type="ORF">A2114_01060</name>
</gene>
<dbReference type="Gene3D" id="3.40.50.300">
    <property type="entry name" value="P-loop containing nucleotide triphosphate hydrolases"/>
    <property type="match status" value="1"/>
</dbReference>
<dbReference type="Gene3D" id="1.10.10.1390">
    <property type="entry name" value="ATP-dependent DNA helicase RecQ"/>
    <property type="match status" value="1"/>
</dbReference>
<dbReference type="InterPro" id="IPR003593">
    <property type="entry name" value="AAA+_ATPase"/>
</dbReference>
<proteinExistence type="predicted"/>
<dbReference type="InterPro" id="IPR051055">
    <property type="entry name" value="PIF1_helicase"/>
</dbReference>
<evidence type="ECO:0000313" key="3">
    <source>
        <dbReference type="Proteomes" id="UP000176494"/>
    </source>
</evidence>
<dbReference type="GO" id="GO:0000723">
    <property type="term" value="P:telomere maintenance"/>
    <property type="evidence" value="ECO:0007669"/>
    <property type="project" value="InterPro"/>
</dbReference>
<protein>
    <recommendedName>
        <fullName evidence="1">AAA+ ATPase domain-containing protein</fullName>
    </recommendedName>
</protein>
<accession>A0A1G2QBG4</accession>
<dbReference type="Pfam" id="PF05970">
    <property type="entry name" value="PIF1"/>
    <property type="match status" value="1"/>
</dbReference>
<reference evidence="2 3" key="1">
    <citation type="journal article" date="2016" name="Nat. Commun.">
        <title>Thousands of microbial genomes shed light on interconnected biogeochemical processes in an aquifer system.</title>
        <authorList>
            <person name="Anantharaman K."/>
            <person name="Brown C.T."/>
            <person name="Hug L.A."/>
            <person name="Sharon I."/>
            <person name="Castelle C.J."/>
            <person name="Probst A.J."/>
            <person name="Thomas B.C."/>
            <person name="Singh A."/>
            <person name="Wilkins M.J."/>
            <person name="Karaoz U."/>
            <person name="Brodie E.L."/>
            <person name="Williams K.H."/>
            <person name="Hubbard S.S."/>
            <person name="Banfield J.F."/>
        </authorList>
    </citation>
    <scope>NUCLEOTIDE SEQUENCE [LARGE SCALE GENOMIC DNA]</scope>
</reference>
<dbReference type="CDD" id="cd18809">
    <property type="entry name" value="SF1_C_RecD"/>
    <property type="match status" value="1"/>
</dbReference>
<dbReference type="InterPro" id="IPR010285">
    <property type="entry name" value="DNA_helicase_pif1-like_DEAD"/>
</dbReference>
<feature type="domain" description="AAA+ ATPase" evidence="1">
    <location>
        <begin position="12"/>
        <end position="158"/>
    </location>
</feature>
<dbReference type="GO" id="GO:0003678">
    <property type="term" value="F:DNA helicase activity"/>
    <property type="evidence" value="ECO:0007669"/>
    <property type="project" value="InterPro"/>
</dbReference>
<dbReference type="SUPFAM" id="SSF52540">
    <property type="entry name" value="P-loop containing nucleoside triphosphate hydrolases"/>
    <property type="match status" value="2"/>
</dbReference>
<dbReference type="InterPro" id="IPR029491">
    <property type="entry name" value="Helicase_HTH"/>
</dbReference>